<keyword evidence="3" id="KW-1185">Reference proteome</keyword>
<accession>A0A9X2D6Y7</accession>
<organism evidence="2 3">
    <name type="scientific">Nocardioides bruguierae</name>
    <dbReference type="NCBI Taxonomy" id="2945102"/>
    <lineage>
        <taxon>Bacteria</taxon>
        <taxon>Bacillati</taxon>
        <taxon>Actinomycetota</taxon>
        <taxon>Actinomycetes</taxon>
        <taxon>Propionibacteriales</taxon>
        <taxon>Nocardioidaceae</taxon>
        <taxon>Nocardioides</taxon>
    </lineage>
</organism>
<dbReference type="AlphaFoldDB" id="A0A9X2D6Y7"/>
<evidence type="ECO:0000313" key="2">
    <source>
        <dbReference type="EMBL" id="MCM0620296.1"/>
    </source>
</evidence>
<evidence type="ECO:0000313" key="3">
    <source>
        <dbReference type="Proteomes" id="UP001139485"/>
    </source>
</evidence>
<dbReference type="PIRSF" id="PIRSF012641">
    <property type="entry name" value="UCP012641"/>
    <property type="match status" value="1"/>
</dbReference>
<dbReference type="RefSeq" id="WP_250826961.1">
    <property type="nucleotide sequence ID" value="NZ_JAMOIL010000009.1"/>
</dbReference>
<reference evidence="2" key="1">
    <citation type="submission" date="2022-05" db="EMBL/GenBank/DDBJ databases">
        <authorList>
            <person name="Tuo L."/>
        </authorList>
    </citation>
    <scope>NUCLEOTIDE SEQUENCE</scope>
    <source>
        <strain evidence="2">BSK12Z-4</strain>
    </source>
</reference>
<dbReference type="Proteomes" id="UP001139485">
    <property type="component" value="Unassembled WGS sequence"/>
</dbReference>
<name>A0A9X2D6Y7_9ACTN</name>
<dbReference type="Gene3D" id="3.40.390.70">
    <property type="match status" value="1"/>
</dbReference>
<dbReference type="InterPro" id="IPR011201">
    <property type="entry name" value="Zinc-ribbon_6_bact"/>
</dbReference>
<gene>
    <name evidence="2" type="ORF">M8330_08300</name>
</gene>
<evidence type="ECO:0000259" key="1">
    <source>
        <dbReference type="Pfam" id="PF10005"/>
    </source>
</evidence>
<dbReference type="InterPro" id="IPR031321">
    <property type="entry name" value="UCP012641"/>
</dbReference>
<comment type="caution">
    <text evidence="2">The sequence shown here is derived from an EMBL/GenBank/DDBJ whole genome shotgun (WGS) entry which is preliminary data.</text>
</comment>
<dbReference type="Pfam" id="PF15887">
    <property type="entry name" value="Peptidase_Mx"/>
    <property type="match status" value="1"/>
</dbReference>
<protein>
    <submittedName>
        <fullName evidence="2">Zinc-binding peptidase</fullName>
    </submittedName>
</protein>
<dbReference type="Pfam" id="PF10005">
    <property type="entry name" value="Zn_ribbon_DZR_6"/>
    <property type="match status" value="1"/>
</dbReference>
<feature type="domain" description="Zinc-ribbon" evidence="1">
    <location>
        <begin position="4"/>
        <end position="87"/>
    </location>
</feature>
<sequence>MKAYRCRVCANPLYFENSVCVSCGTNLGWSRAERDIVPVDEKNSYTDAAGTTWYVCANLNLSGCTWLTRDEGGWCFSCHLTRTRPNDADLEGLSNFPVAEQAKRALITELEDLGLPIVGKEGEDAAGTNADEADGLAFDLLSSVEENVVIGHADGVITIDLAESDTAYREKVRDQMGEPYRTMLGHFRHEIGHYYQWQLVRDDETHARYVELFGDDTASYQDAIDRHYEQGAPADWAENYISTYATMHPFEDFAETWAHYLHIVDTIETARAYGLAGPVGIEPGFRDVVQHTWIPLSTALNMVNRSMGKEDLYPFVIPAPVLDKLEFVDGLVRASSSDVTGTRPVG</sequence>
<proteinExistence type="predicted"/>
<dbReference type="EMBL" id="JAMOIL010000009">
    <property type="protein sequence ID" value="MCM0620296.1"/>
    <property type="molecule type" value="Genomic_DNA"/>
</dbReference>